<feature type="compositionally biased region" description="Low complexity" evidence="1">
    <location>
        <begin position="28"/>
        <end position="37"/>
    </location>
</feature>
<protein>
    <submittedName>
        <fullName evidence="3">DUF333 domain-containing protein</fullName>
    </submittedName>
</protein>
<dbReference type="Pfam" id="PF03891">
    <property type="entry name" value="DUF333"/>
    <property type="match status" value="1"/>
</dbReference>
<dbReference type="PANTHER" id="PTHR38008">
    <property type="entry name" value="HEMOLYSIN-RELATED"/>
    <property type="match status" value="1"/>
</dbReference>
<keyword evidence="2" id="KW-0732">Signal</keyword>
<feature type="region of interest" description="Disordered" evidence="1">
    <location>
        <begin position="18"/>
        <end position="49"/>
    </location>
</feature>
<feature type="signal peptide" evidence="2">
    <location>
        <begin position="1"/>
        <end position="21"/>
    </location>
</feature>
<dbReference type="InterPro" id="IPR005590">
    <property type="entry name" value="DUF333"/>
</dbReference>
<organism evidence="3 4">
    <name type="scientific">Dyella halodurans</name>
    <dbReference type="NCBI Taxonomy" id="1920171"/>
    <lineage>
        <taxon>Bacteria</taxon>
        <taxon>Pseudomonadati</taxon>
        <taxon>Pseudomonadota</taxon>
        <taxon>Gammaproteobacteria</taxon>
        <taxon>Lysobacterales</taxon>
        <taxon>Rhodanobacteraceae</taxon>
        <taxon>Dyella</taxon>
    </lineage>
</organism>
<name>A0ABV9C6B8_9GAMM</name>
<proteinExistence type="predicted"/>
<dbReference type="Proteomes" id="UP001595961">
    <property type="component" value="Unassembled WGS sequence"/>
</dbReference>
<evidence type="ECO:0000313" key="4">
    <source>
        <dbReference type="Proteomes" id="UP001595961"/>
    </source>
</evidence>
<accession>A0ABV9C6B8</accession>
<sequence length="106" mass="11004">MKSSIAAALMLALAACNSPQAPPPAATPTPGIASTAPRPRIGIPNPASVNCTEQGGRVNLRRDTAGNLYGVCLFPDGRECEEWALFRDHQCIAPPQPATASSPARP</sequence>
<dbReference type="EMBL" id="JBHSGA010000020">
    <property type="protein sequence ID" value="MFC4528397.1"/>
    <property type="molecule type" value="Genomic_DNA"/>
</dbReference>
<feature type="chain" id="PRO_5046359771" evidence="2">
    <location>
        <begin position="22"/>
        <end position="106"/>
    </location>
</feature>
<dbReference type="PROSITE" id="PS51257">
    <property type="entry name" value="PROKAR_LIPOPROTEIN"/>
    <property type="match status" value="1"/>
</dbReference>
<gene>
    <name evidence="3" type="ORF">ACFO5W_17260</name>
</gene>
<evidence type="ECO:0000256" key="2">
    <source>
        <dbReference type="SAM" id="SignalP"/>
    </source>
</evidence>
<reference evidence="4" key="1">
    <citation type="journal article" date="2019" name="Int. J. Syst. Evol. Microbiol.">
        <title>The Global Catalogue of Microorganisms (GCM) 10K type strain sequencing project: providing services to taxonomists for standard genome sequencing and annotation.</title>
        <authorList>
            <consortium name="The Broad Institute Genomics Platform"/>
            <consortium name="The Broad Institute Genome Sequencing Center for Infectious Disease"/>
            <person name="Wu L."/>
            <person name="Ma J."/>
        </authorList>
    </citation>
    <scope>NUCLEOTIDE SEQUENCE [LARGE SCALE GENOMIC DNA]</scope>
    <source>
        <strain evidence="4">CCM 4481</strain>
    </source>
</reference>
<evidence type="ECO:0000313" key="3">
    <source>
        <dbReference type="EMBL" id="MFC4528397.1"/>
    </source>
</evidence>
<keyword evidence="4" id="KW-1185">Reference proteome</keyword>
<comment type="caution">
    <text evidence="3">The sequence shown here is derived from an EMBL/GenBank/DDBJ whole genome shotgun (WGS) entry which is preliminary data.</text>
</comment>
<dbReference type="PANTHER" id="PTHR38008:SF2">
    <property type="entry name" value="HEMOLYSIN"/>
    <property type="match status" value="1"/>
</dbReference>
<dbReference type="RefSeq" id="WP_266148281.1">
    <property type="nucleotide sequence ID" value="NZ_CP064028.1"/>
</dbReference>
<evidence type="ECO:0000256" key="1">
    <source>
        <dbReference type="SAM" id="MobiDB-lite"/>
    </source>
</evidence>